<comment type="caution">
    <text evidence="1">The sequence shown here is derived from an EMBL/GenBank/DDBJ whole genome shotgun (WGS) entry which is preliminary data.</text>
</comment>
<name>A0A9W5YIB0_9EURO</name>
<proteinExistence type="predicted"/>
<dbReference type="InterPro" id="IPR051035">
    <property type="entry name" value="Mito_inheritance_9"/>
</dbReference>
<evidence type="ECO:0000313" key="2">
    <source>
        <dbReference type="Proteomes" id="UP001143548"/>
    </source>
</evidence>
<evidence type="ECO:0000313" key="1">
    <source>
        <dbReference type="EMBL" id="GKZ17033.1"/>
    </source>
</evidence>
<dbReference type="AlphaFoldDB" id="A0A9W5YIB0"/>
<dbReference type="Proteomes" id="UP001143548">
    <property type="component" value="Unassembled WGS sequence"/>
</dbReference>
<dbReference type="PANTHER" id="PTHR36091">
    <property type="entry name" value="ALTERED INHERITANCE OF MITOCHONDRIA PROTEIN 9, MITOCHONDRIAL"/>
    <property type="match status" value="1"/>
</dbReference>
<sequence length="145" mass="16811">MHEGSSPQTPTRKTPQSDLIRLFHYTYTTWRDSAAAIRQELIELSDRWSELGSQWTCPYSFTDEERKQHAKDYGEFEAVQSLKLWLKNSLNTNSDGWVPNEAWGTARDAHRAAYDEWIQTARGSEARGNDLTMAKAEKLWPFDAR</sequence>
<dbReference type="PANTHER" id="PTHR36091:SF1">
    <property type="entry name" value="ALTERED INHERITANCE OF MITOCHONDRIA PROTEIN 9, MITOCHONDRIAL"/>
    <property type="match status" value="1"/>
</dbReference>
<accession>A0A9W5YIB0</accession>
<dbReference type="EMBL" id="BROQ01000003">
    <property type="protein sequence ID" value="GKZ17033.1"/>
    <property type="molecule type" value="Genomic_DNA"/>
</dbReference>
<organism evidence="1 2">
    <name type="scientific">Aspergillus brasiliensis</name>
    <dbReference type="NCBI Taxonomy" id="319629"/>
    <lineage>
        <taxon>Eukaryota</taxon>
        <taxon>Fungi</taxon>
        <taxon>Dikarya</taxon>
        <taxon>Ascomycota</taxon>
        <taxon>Pezizomycotina</taxon>
        <taxon>Eurotiomycetes</taxon>
        <taxon>Eurotiomycetidae</taxon>
        <taxon>Eurotiales</taxon>
        <taxon>Aspergillaceae</taxon>
        <taxon>Aspergillus</taxon>
        <taxon>Aspergillus subgen. Circumdati</taxon>
    </lineage>
</organism>
<dbReference type="GO" id="GO:0005739">
    <property type="term" value="C:mitochondrion"/>
    <property type="evidence" value="ECO:0007669"/>
    <property type="project" value="TreeGrafter"/>
</dbReference>
<reference evidence="1" key="1">
    <citation type="submission" date="2022-07" db="EMBL/GenBank/DDBJ databases">
        <title>Taxonomy of Aspergillus series Nigri: significant species reduction supported by multi-species coalescent approaches.</title>
        <authorList>
            <person name="Bian C."/>
            <person name="Kusuya Y."/>
            <person name="Sklenar F."/>
            <person name="D'hooge E."/>
            <person name="Yaguchi T."/>
            <person name="Takahashi H."/>
            <person name="Hubka V."/>
        </authorList>
    </citation>
    <scope>NUCLEOTIDE SEQUENCE</scope>
    <source>
        <strain evidence="1">CBS 733.88</strain>
    </source>
</reference>
<gene>
    <name evidence="1" type="ORF">AbraCBS73388_006021</name>
</gene>
<protein>
    <submittedName>
        <fullName evidence="1">Uncharacterized protein</fullName>
    </submittedName>
</protein>